<dbReference type="PANTHER" id="PTHR38464">
    <property type="entry name" value="L-ARABINOSE ISOMERASE"/>
    <property type="match status" value="1"/>
</dbReference>
<gene>
    <name evidence="7" type="ORF">DL346_00125</name>
</gene>
<sequence length="504" mass="55873">MTLLTPIKPNKKPRIGLYSIGLEAYWPQFPGLRERLIEYGAHLEKKMSVHGEVYNFGLVDSEGKGRQGGEWFNEKNVDLIFCHVATYSTSSNVLPIHQQCSKPVIILNLQPTARINYAQSTTGEWLAHCVACPVPEISNAFNRAGIRFRVINGLLGLDYTPAQSLTDEVTHNRPEAIRAWREITEWIKAAEVVRTMRHARFGFLGNTYSGMLDMYSDFTMIQAQLGLHVEVLEMCDLDRFMKEVSPEEIEAKLIEIEEMFEISGDSPSDPIAKKPTEEQLNWSARVAVAQEKLVRAYDLDALTYYYHGQDGNEYEQLQSGFIVGHSLLTARGIPCSGEGDLKTAVGMKICDIVGAGGSFSEIVVVDYIDETILLGHDGPFHVAIANGKPILRGMGLYHGKRGTGVSVEAKVKRGPVTTLNVTQTGDGKLGLVVSEGEATSGEIMQIGNTQTHVKFAFHPDAYMEKWFAEAPTHHCVIAVGNQASQFQKVAELLKLRNVTLCKNE</sequence>
<dbReference type="SUPFAM" id="SSF50443">
    <property type="entry name" value="FucI/AraA C-terminal domain-like"/>
    <property type="match status" value="1"/>
</dbReference>
<evidence type="ECO:0000256" key="4">
    <source>
        <dbReference type="ARBA" id="ARBA00023235"/>
    </source>
</evidence>
<evidence type="ECO:0000256" key="3">
    <source>
        <dbReference type="ARBA" id="ARBA00023211"/>
    </source>
</evidence>
<feature type="domain" description="L-arabinose isomerase central" evidence="6">
    <location>
        <begin position="221"/>
        <end position="355"/>
    </location>
</feature>
<keyword evidence="3" id="KW-0464">Manganese</keyword>
<dbReference type="InterPro" id="IPR009015">
    <property type="entry name" value="Fucose_isomerase_N/cen_sf"/>
</dbReference>
<dbReference type="OrthoDB" id="3194672at2"/>
<keyword evidence="2" id="KW-0054">Arabinose catabolism</keyword>
<comment type="caution">
    <text evidence="7">The sequence shown here is derived from an EMBL/GenBank/DDBJ whole genome shotgun (WGS) entry which is preliminary data.</text>
</comment>
<keyword evidence="4 7" id="KW-0413">Isomerase</keyword>
<dbReference type="GO" id="GO:0008733">
    <property type="term" value="F:L-arabinose isomerase activity"/>
    <property type="evidence" value="ECO:0007669"/>
    <property type="project" value="InterPro"/>
</dbReference>
<dbReference type="PANTHER" id="PTHR38464:SF1">
    <property type="entry name" value="L-ARABINOSE ISOMERASE"/>
    <property type="match status" value="1"/>
</dbReference>
<evidence type="ECO:0000256" key="5">
    <source>
        <dbReference type="ARBA" id="ARBA00023277"/>
    </source>
</evidence>
<organism evidence="7 8">
    <name type="scientific">Paenibacillus montanisoli</name>
    <dbReference type="NCBI Taxonomy" id="2081970"/>
    <lineage>
        <taxon>Bacteria</taxon>
        <taxon>Bacillati</taxon>
        <taxon>Bacillota</taxon>
        <taxon>Bacilli</taxon>
        <taxon>Bacillales</taxon>
        <taxon>Paenibacillaceae</taxon>
        <taxon>Paenibacillus</taxon>
    </lineage>
</organism>
<dbReference type="InterPro" id="IPR055390">
    <property type="entry name" value="AraA_central"/>
</dbReference>
<protein>
    <submittedName>
        <fullName evidence="7">Arabinose isomerase</fullName>
    </submittedName>
</protein>
<keyword evidence="5" id="KW-0119">Carbohydrate metabolism</keyword>
<name>A0A328U9Q2_9BACL</name>
<dbReference type="RefSeq" id="WP_112879952.1">
    <property type="nucleotide sequence ID" value="NZ_QLUW01000001.1"/>
</dbReference>
<dbReference type="AlphaFoldDB" id="A0A328U9Q2"/>
<dbReference type="CDD" id="cd00578">
    <property type="entry name" value="L-fuc_L-ara-isomerases"/>
    <property type="match status" value="1"/>
</dbReference>
<dbReference type="GO" id="GO:0005829">
    <property type="term" value="C:cytosol"/>
    <property type="evidence" value="ECO:0007669"/>
    <property type="project" value="TreeGrafter"/>
</dbReference>
<dbReference type="InterPro" id="IPR003762">
    <property type="entry name" value="Lara_isomerase"/>
</dbReference>
<proteinExistence type="predicted"/>
<dbReference type="GO" id="GO:0046872">
    <property type="term" value="F:metal ion binding"/>
    <property type="evidence" value="ECO:0007669"/>
    <property type="project" value="UniProtKB-KW"/>
</dbReference>
<keyword evidence="8" id="KW-1185">Reference proteome</keyword>
<accession>A0A328U9Q2</accession>
<evidence type="ECO:0000313" key="7">
    <source>
        <dbReference type="EMBL" id="RAP76954.1"/>
    </source>
</evidence>
<reference evidence="7 8" key="1">
    <citation type="submission" date="2018-06" db="EMBL/GenBank/DDBJ databases">
        <title>Paenibacillus montanisoli sp. nov., isolated from mountain area soil.</title>
        <authorList>
            <person name="Wu M."/>
        </authorList>
    </citation>
    <scope>NUCLEOTIDE SEQUENCE [LARGE SCALE GENOMIC DNA]</scope>
    <source>
        <strain evidence="7 8">RA17</strain>
    </source>
</reference>
<dbReference type="Pfam" id="PF24856">
    <property type="entry name" value="AraA_central"/>
    <property type="match status" value="1"/>
</dbReference>
<keyword evidence="1" id="KW-0479">Metal-binding</keyword>
<dbReference type="SUPFAM" id="SSF53743">
    <property type="entry name" value="FucI/AraA N-terminal and middle domains"/>
    <property type="match status" value="1"/>
</dbReference>
<dbReference type="EMBL" id="QLUW01000001">
    <property type="protein sequence ID" value="RAP76954.1"/>
    <property type="molecule type" value="Genomic_DNA"/>
</dbReference>
<dbReference type="InterPro" id="IPR004216">
    <property type="entry name" value="Fuc/Ara_isomerase_C"/>
</dbReference>
<evidence type="ECO:0000259" key="6">
    <source>
        <dbReference type="Pfam" id="PF24856"/>
    </source>
</evidence>
<evidence type="ECO:0000256" key="2">
    <source>
        <dbReference type="ARBA" id="ARBA00022935"/>
    </source>
</evidence>
<dbReference type="GO" id="GO:0019569">
    <property type="term" value="P:L-arabinose catabolic process to D-xylulose 5-phosphate"/>
    <property type="evidence" value="ECO:0007669"/>
    <property type="project" value="TreeGrafter"/>
</dbReference>
<dbReference type="Proteomes" id="UP000249260">
    <property type="component" value="Unassembled WGS sequence"/>
</dbReference>
<evidence type="ECO:0000256" key="1">
    <source>
        <dbReference type="ARBA" id="ARBA00022723"/>
    </source>
</evidence>
<evidence type="ECO:0000313" key="8">
    <source>
        <dbReference type="Proteomes" id="UP000249260"/>
    </source>
</evidence>